<gene>
    <name evidence="1" type="ORF">NM688_g1893</name>
</gene>
<organism evidence="1 2">
    <name type="scientific">Phlebia brevispora</name>
    <dbReference type="NCBI Taxonomy" id="194682"/>
    <lineage>
        <taxon>Eukaryota</taxon>
        <taxon>Fungi</taxon>
        <taxon>Dikarya</taxon>
        <taxon>Basidiomycota</taxon>
        <taxon>Agaricomycotina</taxon>
        <taxon>Agaricomycetes</taxon>
        <taxon>Polyporales</taxon>
        <taxon>Meruliaceae</taxon>
        <taxon>Phlebia</taxon>
    </lineage>
</organism>
<reference evidence="1" key="1">
    <citation type="submission" date="2022-07" db="EMBL/GenBank/DDBJ databases">
        <title>Genome Sequence of Phlebia brevispora.</title>
        <authorList>
            <person name="Buettner E."/>
        </authorList>
    </citation>
    <scope>NUCLEOTIDE SEQUENCE</scope>
    <source>
        <strain evidence="1">MPL23</strain>
    </source>
</reference>
<protein>
    <submittedName>
        <fullName evidence="1">Uncharacterized protein</fullName>
    </submittedName>
</protein>
<keyword evidence="2" id="KW-1185">Reference proteome</keyword>
<sequence>MSANWDTNTFSVREDFAAVRVADSQCLGPSGFPDFRPPISEASSPCECLVAALMPSPEDCVSCLSELVPVVFEQMQVPHETVFTTPGIVLDTVVGRETEYCPVYDLQQSVEYDHSSLSYTNRTIASGQDVHNIVRVAAVESYSSSLGEQLDLGPEEALPNLGNYPLSSASVLADIDLSVSSFNSEQGQPGFEEESSITFIYNGNLGVPIHLALEWNFRVALLGLSNAEDRRFFEGFGEKASYEILLEGAQPFRKQKRCRRVKHNAYFYVDRLDIVRQVAEVMRDFLHSTLATSMPMIAIGERAPGRVGIVQLDELVLLELVKVSRATVRPILGYRQEAEDLNEHKPTVVSVADCKREDKTVVLFSKSTVLGDYEACTESQRDLCPRLDESDAGHGQAQPLVVLIDHYYLHLLLPDDMYEDNIPFELRVFWTYPKTAIRSCHAFLSFVQLVQAIAAIKPKAFPPSRKAAISSSSNKHTPLCIFTNWVKELYRRYAPLPRGTASCIFRLLFPNTDVTRKYGMQEAKLSKHIIKILGVSAEKGGRGEGLARWTSEDADGQQRVGCLGAEVQKVIAGYRGSEEIPGAEQTLTLATVDMLLTGLARSYPFSAPSVLLPSSANVQLAIPMMPQPILCFLFAHPTLSPLGAAVVTQIILKDLRPLLYPLPDEAVSHYANALLNWKSNAVETLTVNQALGVWEVVAGWEGLAKAWKMKGWDAFDGFERAQGEEVKLCQNLADDCSQVDEEEEEDADEERISGTFTSAYMLSHPVVGMPVTIPKSVKATSCAHALRSISKHHPPSAIGAVWAETKYDGERAQIHVQRVSAGEGTGGGCWKITIYSKSGRDSTYDRAGIHGTILDALGLSLSDPEDKAGSVKNNVIVDAEMIAYSDTLGSVDEFWRIRSLIASTAVGPRRRTPRARCADKQQPSGSQGSDTQETDPGASEPDISLSQASMVSDHVCRRNTASCPHEPYKTRRAVLERLVHVREGCAMLAQRVCVGKAGSTGGRLRRAMAMCIANHEEGLVLKAEEGGYGDWRVPWVKLKKDYIPGYGDCVDLVLLGAGWDKDRARELRVGPSVYTTFYIGALVKEGQASGKNDKPLFEVLFSCAYGLSRDELEELNFLVRNSGEGYAECAGSKHSLSTLPYVYHVQGDISRPGPTIMLATPLLVEILGANFTKAPHSMYYTLRFPRIQKVHRPSERSWRDGLSLQELQRVARVAVGKDRPGKVEDDWCTELWGGIASPSVRAPERCRERKEEWLIKLERSDGLSPKSSGVKERQLKRKWEEREKDILTPMKLHRRVKSRNEAIQLASPQMCDKKREIAKHSRPANEQENAVKLLVEAPLKLPLRALGSVTNIFLEASLEKSAEVTTLPTPPEEKLASPKLNATYAAAPLLDQNIVMEVRDENLRDRASPSPRTTYQIMPAPPITTTTDHEALESRPDAVSTLAFGRAHTALGALLSCAVVWFANSDNAGKHSKWARNDIIVPPGNQVHTLDALLFACGWSVASSCTWAQCGIVFLDLDNGSPSSASTGVDRHLWTDTHFPLWALMEKRKALLADRVKLALSKPIWVFSISMLKTGEVEGLTRSDIERMAMCRLG</sequence>
<dbReference type="Proteomes" id="UP001148662">
    <property type="component" value="Unassembled WGS sequence"/>
</dbReference>
<dbReference type="EMBL" id="JANHOG010000221">
    <property type="protein sequence ID" value="KAJ3556675.1"/>
    <property type="molecule type" value="Genomic_DNA"/>
</dbReference>
<evidence type="ECO:0000313" key="2">
    <source>
        <dbReference type="Proteomes" id="UP001148662"/>
    </source>
</evidence>
<name>A0ACC1TA17_9APHY</name>
<accession>A0ACC1TA17</accession>
<proteinExistence type="predicted"/>
<comment type="caution">
    <text evidence="1">The sequence shown here is derived from an EMBL/GenBank/DDBJ whole genome shotgun (WGS) entry which is preliminary data.</text>
</comment>
<evidence type="ECO:0000313" key="1">
    <source>
        <dbReference type="EMBL" id="KAJ3556675.1"/>
    </source>
</evidence>